<gene>
    <name evidence="2" type="ORF">JZO67_003259</name>
</gene>
<proteinExistence type="predicted"/>
<evidence type="ECO:0000313" key="2">
    <source>
        <dbReference type="EMBL" id="MEO1771279.1"/>
    </source>
</evidence>
<dbReference type="Proteomes" id="UP000664357">
    <property type="component" value="Unassembled WGS sequence"/>
</dbReference>
<dbReference type="RefSeq" id="WP_242704572.1">
    <property type="nucleotide sequence ID" value="NZ_JAFREL020000002.1"/>
</dbReference>
<sequence length="164" mass="18904">MRRNNHGKTVFTLTRWNSSDYWKGINLRNNLLMESAGKPLITFAPTEERNDWHLVVRVDHEVVATLLLHPINGQIAQIKQVAVSQNCQGMGLGKKLIAYAENVAQNLGFELVFLTGRKQAWDFYEKLGYESFAETYVDHEVELKIFKKNLVVTQTKEMKTHGRQ</sequence>
<reference evidence="2 3" key="2">
    <citation type="submission" date="2024-02" db="EMBL/GenBank/DDBJ databases">
        <title>The Genome Sequence of Enterococcus sp. DIV0159.</title>
        <authorList>
            <person name="Earl A."/>
            <person name="Manson A."/>
            <person name="Gilmore M."/>
            <person name="Sanders J."/>
            <person name="Shea T."/>
            <person name="Howe W."/>
            <person name="Livny J."/>
            <person name="Cuomo C."/>
            <person name="Neafsey D."/>
            <person name="Birren B."/>
        </authorList>
    </citation>
    <scope>NUCLEOTIDE SEQUENCE [LARGE SCALE GENOMIC DNA]</scope>
    <source>
        <strain evidence="2 3">665A</strain>
    </source>
</reference>
<protein>
    <recommendedName>
        <fullName evidence="1">N-acetyltransferase domain-containing protein</fullName>
    </recommendedName>
</protein>
<dbReference type="PROSITE" id="PS51186">
    <property type="entry name" value="GNAT"/>
    <property type="match status" value="1"/>
</dbReference>
<dbReference type="Gene3D" id="3.40.630.30">
    <property type="match status" value="1"/>
</dbReference>
<feature type="domain" description="N-acetyltransferase" evidence="1">
    <location>
        <begin position="11"/>
        <end position="148"/>
    </location>
</feature>
<dbReference type="InterPro" id="IPR039143">
    <property type="entry name" value="GNPNAT1-like"/>
</dbReference>
<keyword evidence="3" id="KW-1185">Reference proteome</keyword>
<dbReference type="PANTHER" id="PTHR13355">
    <property type="entry name" value="GLUCOSAMINE 6-PHOSPHATE N-ACETYLTRANSFERASE"/>
    <property type="match status" value="1"/>
</dbReference>
<dbReference type="Pfam" id="PF00583">
    <property type="entry name" value="Acetyltransf_1"/>
    <property type="match status" value="1"/>
</dbReference>
<reference evidence="2 3" key="1">
    <citation type="submission" date="2021-03" db="EMBL/GenBank/DDBJ databases">
        <authorList>
            <person name="Gilmore M.S."/>
            <person name="Schwartzman J."/>
            <person name="Van Tyne D."/>
            <person name="Martin M."/>
            <person name="Earl A.M."/>
            <person name="Manson A.L."/>
            <person name="Straub T."/>
            <person name="Salamzade R."/>
            <person name="Saavedra J."/>
            <person name="Lebreton F."/>
            <person name="Prichula J."/>
            <person name="Schaufler K."/>
            <person name="Gaca A."/>
            <person name="Sgardioli B."/>
            <person name="Wagenaar J."/>
            <person name="Strong T."/>
        </authorList>
    </citation>
    <scope>NUCLEOTIDE SEQUENCE [LARGE SCALE GENOMIC DNA]</scope>
    <source>
        <strain evidence="2 3">665A</strain>
    </source>
</reference>
<accession>A0ABV0EUR5</accession>
<comment type="caution">
    <text evidence="2">The sequence shown here is derived from an EMBL/GenBank/DDBJ whole genome shotgun (WGS) entry which is preliminary data.</text>
</comment>
<evidence type="ECO:0000259" key="1">
    <source>
        <dbReference type="PROSITE" id="PS51186"/>
    </source>
</evidence>
<name>A0ABV0EUR5_9ENTE</name>
<dbReference type="SUPFAM" id="SSF55729">
    <property type="entry name" value="Acyl-CoA N-acyltransferases (Nat)"/>
    <property type="match status" value="1"/>
</dbReference>
<dbReference type="EMBL" id="JAFREL020000002">
    <property type="protein sequence ID" value="MEO1771279.1"/>
    <property type="molecule type" value="Genomic_DNA"/>
</dbReference>
<dbReference type="InterPro" id="IPR000182">
    <property type="entry name" value="GNAT_dom"/>
</dbReference>
<organism evidence="2 3">
    <name type="scientific">Candidatus Enterococcus ferrettii</name>
    <dbReference type="NCBI Taxonomy" id="2815324"/>
    <lineage>
        <taxon>Bacteria</taxon>
        <taxon>Bacillati</taxon>
        <taxon>Bacillota</taxon>
        <taxon>Bacilli</taxon>
        <taxon>Lactobacillales</taxon>
        <taxon>Enterococcaceae</taxon>
        <taxon>Enterococcus</taxon>
    </lineage>
</organism>
<dbReference type="InterPro" id="IPR016181">
    <property type="entry name" value="Acyl_CoA_acyltransferase"/>
</dbReference>
<dbReference type="CDD" id="cd04301">
    <property type="entry name" value="NAT_SF"/>
    <property type="match status" value="1"/>
</dbReference>
<evidence type="ECO:0000313" key="3">
    <source>
        <dbReference type="Proteomes" id="UP000664357"/>
    </source>
</evidence>